<dbReference type="PROSITE" id="PS51335">
    <property type="entry name" value="ELMO"/>
    <property type="match status" value="1"/>
</dbReference>
<reference evidence="3" key="1">
    <citation type="submission" date="2019-12" db="UniProtKB">
        <authorList>
            <consortium name="WormBaseParasite"/>
        </authorList>
    </citation>
    <scope>IDENTIFICATION</scope>
</reference>
<proteinExistence type="predicted"/>
<dbReference type="GO" id="GO:0005096">
    <property type="term" value="F:GTPase activator activity"/>
    <property type="evidence" value="ECO:0007669"/>
    <property type="project" value="TreeGrafter"/>
</dbReference>
<dbReference type="InterPro" id="IPR006816">
    <property type="entry name" value="ELMO_dom"/>
</dbReference>
<protein>
    <submittedName>
        <fullName evidence="3">ELMO domain-containing protein</fullName>
    </submittedName>
</protein>
<organism evidence="2 3">
    <name type="scientific">Trichuris muris</name>
    <name type="common">Mouse whipworm</name>
    <dbReference type="NCBI Taxonomy" id="70415"/>
    <lineage>
        <taxon>Eukaryota</taxon>
        <taxon>Metazoa</taxon>
        <taxon>Ecdysozoa</taxon>
        <taxon>Nematoda</taxon>
        <taxon>Enoplea</taxon>
        <taxon>Dorylaimia</taxon>
        <taxon>Trichinellida</taxon>
        <taxon>Trichuridae</taxon>
        <taxon>Trichuris</taxon>
    </lineage>
</organism>
<keyword evidence="2" id="KW-1185">Reference proteome</keyword>
<evidence type="ECO:0000259" key="1">
    <source>
        <dbReference type="PROSITE" id="PS51335"/>
    </source>
</evidence>
<accession>A0A5S6QYU0</accession>
<dbReference type="AlphaFoldDB" id="A0A5S6QYU0"/>
<evidence type="ECO:0000313" key="3">
    <source>
        <dbReference type="WBParaSite" id="TMUE_3000012264.1"/>
    </source>
</evidence>
<sequence length="308" mass="35611">MSRALERLKCCAGWATTLLGYAFGCIQWLLEYAAEWMTGQSRLERILRRRQSESQRVTEVERFLRGNSACNDDALISSAAGDVESYANDLCQFGRISDPEVRGLLQEALLKISAYGSLVAEVEKVRRISFDRRNDDHQQELLMLYSLLKPGEACRLVDNRWQEIGFQGHDPSTDFRGMGMLGLKQLVFLCKHDPVRSARMYSFSVHPSFGYPFAIVGINMTSLLWELLKDGHLKSYFYGLKARELTMEQFHIAYCECFHRFDYHWKTSRPPDIMHFGSVRDRVKLEIVSQLRQGSFVPYNHSQLLKNE</sequence>
<dbReference type="Pfam" id="PF04727">
    <property type="entry name" value="ELMO_CED12"/>
    <property type="match status" value="1"/>
</dbReference>
<evidence type="ECO:0000313" key="2">
    <source>
        <dbReference type="Proteomes" id="UP000046395"/>
    </source>
</evidence>
<dbReference type="PANTHER" id="PTHR12771">
    <property type="entry name" value="ENGULFMENT AND CELL MOTILITY"/>
    <property type="match status" value="1"/>
</dbReference>
<feature type="domain" description="ELMO" evidence="1">
    <location>
        <begin position="136"/>
        <end position="291"/>
    </location>
</feature>
<name>A0A5S6QYU0_TRIMR</name>
<dbReference type="Proteomes" id="UP000046395">
    <property type="component" value="Unassembled WGS sequence"/>
</dbReference>
<dbReference type="WBParaSite" id="TMUE_3000012264.1">
    <property type="protein sequence ID" value="TMUE_3000012264.1"/>
    <property type="gene ID" value="WBGene00302842"/>
</dbReference>
<dbReference type="InterPro" id="IPR050868">
    <property type="entry name" value="ELMO_domain-containing"/>
</dbReference>
<dbReference type="STRING" id="70415.A0A5S6QYU0"/>
<dbReference type="PANTHER" id="PTHR12771:SF51">
    <property type="entry name" value="LD01482P"/>
    <property type="match status" value="1"/>
</dbReference>